<gene>
    <name evidence="5" type="ORF">VW23_008605</name>
</gene>
<dbReference type="PANTHER" id="PTHR30469:SF11">
    <property type="entry name" value="BLL4320 PROTEIN"/>
    <property type="match status" value="1"/>
</dbReference>
<dbReference type="Proteomes" id="UP000095463">
    <property type="component" value="Unassembled WGS sequence"/>
</dbReference>
<dbReference type="Pfam" id="PF25954">
    <property type="entry name" value="Beta-barrel_RND_2"/>
    <property type="match status" value="1"/>
</dbReference>
<dbReference type="OrthoDB" id="9806939at2"/>
<evidence type="ECO:0008006" key="7">
    <source>
        <dbReference type="Google" id="ProtNLM"/>
    </source>
</evidence>
<evidence type="ECO:0000313" key="6">
    <source>
        <dbReference type="Proteomes" id="UP000095463"/>
    </source>
</evidence>
<dbReference type="Gene3D" id="1.10.287.470">
    <property type="entry name" value="Helix hairpin bin"/>
    <property type="match status" value="1"/>
</dbReference>
<sequence length="413" mass="42299">MFRQLLLSLVVIGAAAAAYVFFVPGASETLARFGITLPFGEPAEAATGPANAPGQQQAAGQRGPGGGEGGGGPGGGRGGNRTMVVVTAPVLLATINDKLTSIGEGAAAHSVTVVSPASGTLAELTVRPGEAVTAGAVIGRLDADAEQIAQERAKLGFDDAQTALDRTNELAKANNTTTVQVAAAQLAFNNARLELQNADLALARRTISTPIAGTVGLFQVSAGNTVTSQSVVTTIEDTSHILVSFWVPERYASAITEGMPLTATAVALPGQTIAGEVSAVDNRIDPASRTLKVEAAIPNDEGLLRPGMSFSVSMTFPGEQFPSVDPLAIQWSSAGSYLWKFVEGKVERVPVEIIQRNSDGVLVKAELGEGDQVVTQGVQQLTAGASVRLLDDPSGGQGGEGRRRPAEGQGNPS</sequence>
<evidence type="ECO:0000259" key="4">
    <source>
        <dbReference type="Pfam" id="PF25954"/>
    </source>
</evidence>
<dbReference type="EMBL" id="LAJE02000041">
    <property type="protein sequence ID" value="OEO33032.1"/>
    <property type="molecule type" value="Genomic_DNA"/>
</dbReference>
<feature type="domain" description="CusB-like beta-barrel" evidence="4">
    <location>
        <begin position="245"/>
        <end position="315"/>
    </location>
</feature>
<feature type="region of interest" description="Disordered" evidence="2">
    <location>
        <begin position="44"/>
        <end position="80"/>
    </location>
</feature>
<comment type="similarity">
    <text evidence="1">Belongs to the membrane fusion protein (MFP) (TC 8.A.1) family.</text>
</comment>
<evidence type="ECO:0000256" key="2">
    <source>
        <dbReference type="SAM" id="MobiDB-lite"/>
    </source>
</evidence>
<dbReference type="Gene3D" id="2.40.420.20">
    <property type="match status" value="1"/>
</dbReference>
<dbReference type="InterPro" id="IPR058792">
    <property type="entry name" value="Beta-barrel_RND_2"/>
</dbReference>
<dbReference type="FunFam" id="2.40.30.170:FF:000010">
    <property type="entry name" value="Efflux RND transporter periplasmic adaptor subunit"/>
    <property type="match status" value="1"/>
</dbReference>
<proteinExistence type="inferred from homology"/>
<feature type="compositionally biased region" description="Low complexity" evidence="2">
    <location>
        <begin position="48"/>
        <end position="61"/>
    </location>
</feature>
<evidence type="ECO:0000259" key="3">
    <source>
        <dbReference type="Pfam" id="PF25917"/>
    </source>
</evidence>
<feature type="domain" description="Multidrug resistance protein MdtA-like barrel-sandwich hybrid" evidence="3">
    <location>
        <begin position="110"/>
        <end position="229"/>
    </location>
</feature>
<dbReference type="Pfam" id="PF25917">
    <property type="entry name" value="BSH_RND"/>
    <property type="match status" value="1"/>
</dbReference>
<dbReference type="GO" id="GO:0015562">
    <property type="term" value="F:efflux transmembrane transporter activity"/>
    <property type="evidence" value="ECO:0007669"/>
    <property type="project" value="TreeGrafter"/>
</dbReference>
<dbReference type="NCBIfam" id="TIGR01730">
    <property type="entry name" value="RND_mfp"/>
    <property type="match status" value="1"/>
</dbReference>
<dbReference type="PANTHER" id="PTHR30469">
    <property type="entry name" value="MULTIDRUG RESISTANCE PROTEIN MDTA"/>
    <property type="match status" value="1"/>
</dbReference>
<dbReference type="InterPro" id="IPR006143">
    <property type="entry name" value="RND_pump_MFP"/>
</dbReference>
<dbReference type="RefSeq" id="WP_069907835.1">
    <property type="nucleotide sequence ID" value="NZ_LAJE02000041.1"/>
</dbReference>
<dbReference type="SUPFAM" id="SSF111369">
    <property type="entry name" value="HlyD-like secretion proteins"/>
    <property type="match status" value="1"/>
</dbReference>
<organism evidence="5 6">
    <name type="scientific">Devosia insulae DS-56</name>
    <dbReference type="NCBI Taxonomy" id="1116389"/>
    <lineage>
        <taxon>Bacteria</taxon>
        <taxon>Pseudomonadati</taxon>
        <taxon>Pseudomonadota</taxon>
        <taxon>Alphaproteobacteria</taxon>
        <taxon>Hyphomicrobiales</taxon>
        <taxon>Devosiaceae</taxon>
        <taxon>Devosia</taxon>
    </lineage>
</organism>
<keyword evidence="6" id="KW-1185">Reference proteome</keyword>
<feature type="region of interest" description="Disordered" evidence="2">
    <location>
        <begin position="385"/>
        <end position="413"/>
    </location>
</feature>
<accession>A0A1E5XWT2</accession>
<dbReference type="AlphaFoldDB" id="A0A1E5XWT2"/>
<feature type="compositionally biased region" description="Gly residues" evidence="2">
    <location>
        <begin position="62"/>
        <end position="79"/>
    </location>
</feature>
<evidence type="ECO:0000256" key="1">
    <source>
        <dbReference type="ARBA" id="ARBA00009477"/>
    </source>
</evidence>
<name>A0A1E5XWT2_9HYPH</name>
<dbReference type="GO" id="GO:1990281">
    <property type="term" value="C:efflux pump complex"/>
    <property type="evidence" value="ECO:0007669"/>
    <property type="project" value="TreeGrafter"/>
</dbReference>
<comment type="caution">
    <text evidence="5">The sequence shown here is derived from an EMBL/GenBank/DDBJ whole genome shotgun (WGS) entry which is preliminary data.</text>
</comment>
<dbReference type="Gene3D" id="2.40.50.100">
    <property type="match status" value="1"/>
</dbReference>
<dbReference type="Gene3D" id="2.40.30.170">
    <property type="match status" value="1"/>
</dbReference>
<evidence type="ECO:0000313" key="5">
    <source>
        <dbReference type="EMBL" id="OEO33032.1"/>
    </source>
</evidence>
<dbReference type="InterPro" id="IPR058625">
    <property type="entry name" value="MdtA-like_BSH"/>
</dbReference>
<reference evidence="5 6" key="1">
    <citation type="journal article" date="2015" name="Genome Announc.">
        <title>Genome Assemblies of Three Soil-Associated Devosia species: D. insulae, D. limi, and D. soli.</title>
        <authorList>
            <person name="Hassan Y.I."/>
            <person name="Lepp D."/>
            <person name="Zhou T."/>
        </authorList>
    </citation>
    <scope>NUCLEOTIDE SEQUENCE [LARGE SCALE GENOMIC DNA]</scope>
    <source>
        <strain evidence="5 6">DS-56</strain>
    </source>
</reference>
<protein>
    <recommendedName>
        <fullName evidence="7">RND efflux pump membrane fusion protein barrel-sandwich domain-containing protein</fullName>
    </recommendedName>
</protein>